<evidence type="ECO:0000256" key="6">
    <source>
        <dbReference type="ARBA" id="ARBA00022840"/>
    </source>
</evidence>
<dbReference type="EC" id="6.3.5.5" evidence="3"/>
<evidence type="ECO:0000256" key="2">
    <source>
        <dbReference type="ARBA" id="ARBA00007800"/>
    </source>
</evidence>
<feature type="compositionally biased region" description="Low complexity" evidence="13">
    <location>
        <begin position="164"/>
        <end position="175"/>
    </location>
</feature>
<dbReference type="Proteomes" id="UP000815677">
    <property type="component" value="Unassembled WGS sequence"/>
</dbReference>
<evidence type="ECO:0000256" key="9">
    <source>
        <dbReference type="ARBA" id="ARBA00044168"/>
    </source>
</evidence>
<dbReference type="InterPro" id="IPR006274">
    <property type="entry name" value="CarbamoylP_synth_ssu"/>
</dbReference>
<dbReference type="Gene3D" id="3.50.30.20">
    <property type="entry name" value="Carbamoyl-phosphate synthase small subunit, N-terminal domain"/>
    <property type="match status" value="1"/>
</dbReference>
<dbReference type="PROSITE" id="PS51273">
    <property type="entry name" value="GATASE_TYPE_1"/>
    <property type="match status" value="1"/>
</dbReference>
<dbReference type="NCBIfam" id="NF009475">
    <property type="entry name" value="PRK12838.1"/>
    <property type="match status" value="1"/>
</dbReference>
<comment type="catalytic activity">
    <reaction evidence="12">
        <text>L-glutamine + H2O = L-glutamate + NH4(+)</text>
        <dbReference type="Rhea" id="RHEA:15889"/>
        <dbReference type="ChEBI" id="CHEBI:15377"/>
        <dbReference type="ChEBI" id="CHEBI:28938"/>
        <dbReference type="ChEBI" id="CHEBI:29985"/>
        <dbReference type="ChEBI" id="CHEBI:58359"/>
    </reaction>
</comment>
<evidence type="ECO:0000259" key="14">
    <source>
        <dbReference type="SMART" id="SM01097"/>
    </source>
</evidence>
<dbReference type="PRINTS" id="PR00096">
    <property type="entry name" value="GATASE"/>
</dbReference>
<feature type="domain" description="Carbamoyl-phosphate synthase small subunit N-terminal" evidence="14">
    <location>
        <begin position="991"/>
        <end position="1132"/>
    </location>
</feature>
<evidence type="ECO:0000256" key="1">
    <source>
        <dbReference type="ARBA" id="ARBA00005077"/>
    </source>
</evidence>
<proteinExistence type="inferred from homology"/>
<feature type="compositionally biased region" description="Basic residues" evidence="13">
    <location>
        <begin position="779"/>
        <end position="788"/>
    </location>
</feature>
<dbReference type="PRINTS" id="PR00097">
    <property type="entry name" value="ANTSNTHASEII"/>
</dbReference>
<dbReference type="HAMAP" id="MF_01209">
    <property type="entry name" value="CPSase_S_chain"/>
    <property type="match status" value="1"/>
</dbReference>
<feature type="region of interest" description="Disordered" evidence="13">
    <location>
        <begin position="597"/>
        <end position="905"/>
    </location>
</feature>
<dbReference type="SUPFAM" id="SSF52021">
    <property type="entry name" value="Carbamoyl phosphate synthetase, small subunit N-terminal domain"/>
    <property type="match status" value="1"/>
</dbReference>
<evidence type="ECO:0000256" key="4">
    <source>
        <dbReference type="ARBA" id="ARBA00022598"/>
    </source>
</evidence>
<dbReference type="InterPro" id="IPR029062">
    <property type="entry name" value="Class_I_gatase-like"/>
</dbReference>
<evidence type="ECO:0000256" key="12">
    <source>
        <dbReference type="ARBA" id="ARBA00049285"/>
    </source>
</evidence>
<evidence type="ECO:0000256" key="7">
    <source>
        <dbReference type="ARBA" id="ARBA00022962"/>
    </source>
</evidence>
<feature type="compositionally biased region" description="Basic residues" evidence="13">
    <location>
        <begin position="188"/>
        <end position="198"/>
    </location>
</feature>
<feature type="compositionally biased region" description="Basic and acidic residues" evidence="13">
    <location>
        <begin position="834"/>
        <end position="850"/>
    </location>
</feature>
<keyword evidence="6" id="KW-0067">ATP-binding</keyword>
<dbReference type="PANTHER" id="PTHR43418:SF7">
    <property type="entry name" value="CARBAMOYL-PHOSPHATE SYNTHASE SMALL CHAIN"/>
    <property type="match status" value="1"/>
</dbReference>
<feature type="region of interest" description="Disordered" evidence="13">
    <location>
        <begin position="187"/>
        <end position="560"/>
    </location>
</feature>
<sequence>MDKRKRDASLSNTPTLVFAAPGHKRFAKLLSEQSLDEVKLVVQKRMNFRSTAHFALYYNTDIALENDDDFEAFFVHAAAASAPIDVLIEIKQPPLVSAPTVIDDRTAVDPEPPLKKRKVEDAVPPPATFSVVEPVLPVVAAGKPKTTKPASKATKPKKSKLGDALAAEAAHSEPASVVEGETAVVAAKPKKSAAKKKVGAAAAAEDVSMAAVEPAPAQTKGKAKTPAPDAAAEGTSEPVPTAKPRKTKAKPAAPDAESASEPPATALKRKGKTPAPDATEDAPEKPKKTKKKKADNENPAAEAKPARKTTKKAVEGDLPADGENKSTAKTTEAAKKPAVEESSTEAMAALKAKYSPETTNAVNGVSGAPKNVIAPPILRPEPTRVSDAPADLNTAAAGGDEDEDNSDDSDSATPRPRPLLSLPPPRPTAAPAVDDELDAIMRGPSLSARDIGRMMEEDESEEKAESVVLEQDDEDEDDMKFRRRSRQIHAALDSSEEDGHVRHARPSRGGPVLSSDDEDDSDKEQTTRRPPAPTLVRAALANDDGEPPVPVSPSARSHTEPLFMIDTYQTQHQVDSAGDLAVVEAMEKDAVQFGLGKTLSASEGTAVGSGEDDPILPAEDFPPSPDPGHERSPSPPQVPSSPTVGKGKKKLSELQPPIKISPMPKTIVVQEDNEEDEAEDMKEPTPPPTAKTTRKRTAVAIEPTEDARPAKRMTRQKTAELQSQSQSQSQSQPEPPATQPRRRGPAKTPEQRQLEAQVKAAAKEERERLKKENALAKAATKKGVKKPPSKSAATVKVAPVDPREQTQESQVQWEILPGVASSYEGGDDANVEGFQRDELRSSSPKDARSDDDSEEEIAQLVKSSQPPPQTQPKEAKYRRLTDIASQPAMYTPPSTNRATRLPPATLPKTKVNRAKARNEMYGALGGMSEESGDEEKEEQSHIPLSRRADSRRLPQRPSFHSPQISMFIRYSISVVRFSRRLATHGGPIAAVPASLHLKTGQSFHGRSFGAPRSVFGETVFSTSITSYTESMTDPSYRGQILVFTTPLIGNYGVPFNSAPFDSQDVGVVLESQGIQCAAVIVADVAEKFSHHKAVESLAAWCQRHDVPGVTGVDTRAITRLLRDQGTTLGRIAVGDDVSAPPPQEHEYWDPSKENLVDQISTKEPYHLNPTGSIKIAVLDFGAKANILRSLVRRDAAVTVLPWNYDFNAIRDQFDGLFLTNGPGDPAHCMEAALKLRKTLAEWDRPVFGICMGHQIIGMAAGLDAYRMTFGNRGHNQPVLALASAGSITAGRVYVTSQNHQYALQLQDPFPAGWEPFFINCNDSSVEGIKSTAESGKKVWGVQFHPESAGGPLDTIEMFTDFVSECRAHKAAMSSLNLKSAMAPPSARQRAAAAAN</sequence>
<dbReference type="SUPFAM" id="SSF52317">
    <property type="entry name" value="Class I glutamine amidotransferase-like"/>
    <property type="match status" value="1"/>
</dbReference>
<evidence type="ECO:0000256" key="10">
    <source>
        <dbReference type="ARBA" id="ARBA00044340"/>
    </source>
</evidence>
<feature type="compositionally biased region" description="Acidic residues" evidence="13">
    <location>
        <begin position="671"/>
        <end position="680"/>
    </location>
</feature>
<dbReference type="InterPro" id="IPR002474">
    <property type="entry name" value="CarbamoylP_synth_ssu_N"/>
</dbReference>
<dbReference type="Pfam" id="PF00117">
    <property type="entry name" value="GATase"/>
    <property type="match status" value="1"/>
</dbReference>
<feature type="compositionally biased region" description="Low complexity" evidence="13">
    <location>
        <begin position="722"/>
        <end position="732"/>
    </location>
</feature>
<dbReference type="Pfam" id="PF00988">
    <property type="entry name" value="CPSase_sm_chain"/>
    <property type="match status" value="1"/>
</dbReference>
<evidence type="ECO:0000313" key="15">
    <source>
        <dbReference type="EMBL" id="GAT56270.1"/>
    </source>
</evidence>
<feature type="compositionally biased region" description="Basic and acidic residues" evidence="13">
    <location>
        <begin position="761"/>
        <end position="774"/>
    </location>
</feature>
<dbReference type="NCBIfam" id="TIGR01368">
    <property type="entry name" value="CPSaseIIsmall"/>
    <property type="match status" value="1"/>
</dbReference>
<name>A0ABQ0LYS4_MYCCL</name>
<dbReference type="InterPro" id="IPR036480">
    <property type="entry name" value="CarbP_synth_ssu_N_sf"/>
</dbReference>
<gene>
    <name evidence="15" type="ORF">MCHLO_12944</name>
</gene>
<dbReference type="InterPro" id="IPR017926">
    <property type="entry name" value="GATASE"/>
</dbReference>
<feature type="region of interest" description="Disordered" evidence="13">
    <location>
        <begin position="143"/>
        <end position="175"/>
    </location>
</feature>
<dbReference type="InterPro" id="IPR050472">
    <property type="entry name" value="Anth_synth/Amidotransfase"/>
</dbReference>
<comment type="subunit">
    <text evidence="8">Heterodimer composed of 2 chains; the small (or glutamine) chain promotes the hydrolysis of glutamine to ammonia, which is used by the large (or ammonia) chain to synthesize carbamoyl phosphate.</text>
</comment>
<feature type="compositionally biased region" description="Pro residues" evidence="13">
    <location>
        <begin position="415"/>
        <end position="428"/>
    </location>
</feature>
<feature type="region of interest" description="Disordered" evidence="13">
    <location>
        <begin position="924"/>
        <end position="958"/>
    </location>
</feature>
<dbReference type="SMART" id="SM01097">
    <property type="entry name" value="CPSase_sm_chain"/>
    <property type="match status" value="1"/>
</dbReference>
<keyword evidence="4" id="KW-0436">Ligase</keyword>
<feature type="compositionally biased region" description="Acidic residues" evidence="13">
    <location>
        <begin position="399"/>
        <end position="410"/>
    </location>
</feature>
<dbReference type="InterPro" id="IPR035686">
    <property type="entry name" value="CPSase_GATase1"/>
</dbReference>
<dbReference type="PRINTS" id="PR00099">
    <property type="entry name" value="CPSGATASE"/>
</dbReference>
<evidence type="ECO:0000313" key="16">
    <source>
        <dbReference type="Proteomes" id="UP000815677"/>
    </source>
</evidence>
<evidence type="ECO:0000256" key="13">
    <source>
        <dbReference type="SAM" id="MobiDB-lite"/>
    </source>
</evidence>
<dbReference type="PANTHER" id="PTHR43418">
    <property type="entry name" value="MULTIFUNCTIONAL TRYPTOPHAN BIOSYNTHESIS PROTEIN-RELATED"/>
    <property type="match status" value="1"/>
</dbReference>
<dbReference type="EMBL" id="DF849259">
    <property type="protein sequence ID" value="GAT56270.1"/>
    <property type="molecule type" value="Genomic_DNA"/>
</dbReference>
<comment type="pathway">
    <text evidence="1">Amino-acid biosynthesis; L-arginine biosynthesis; carbamoyl phosphate from bicarbonate: step 1/1.</text>
</comment>
<dbReference type="CDD" id="cd01744">
    <property type="entry name" value="GATase1_CPSase"/>
    <property type="match status" value="1"/>
</dbReference>
<reference evidence="15" key="1">
    <citation type="submission" date="2014-09" db="EMBL/GenBank/DDBJ databases">
        <title>Genome sequence of the luminous mushroom Mycena chlorophos for searching fungal bioluminescence genes.</title>
        <authorList>
            <person name="Tanaka Y."/>
            <person name="Kasuga D."/>
            <person name="Oba Y."/>
            <person name="Hase S."/>
            <person name="Sato K."/>
            <person name="Oba Y."/>
            <person name="Sakakibara Y."/>
        </authorList>
    </citation>
    <scope>NUCLEOTIDE SEQUENCE</scope>
</reference>
<protein>
    <recommendedName>
        <fullName evidence="9">Carbamoyl phosphate synthase arginine-specific small chain</fullName>
        <ecNumber evidence="3">6.3.5.5</ecNumber>
    </recommendedName>
    <alternativeName>
        <fullName evidence="10">Arginine-specific carbamoyl phosphate synthetase, glutamine chain</fullName>
    </alternativeName>
</protein>
<organism evidence="15 16">
    <name type="scientific">Mycena chlorophos</name>
    <name type="common">Agaric fungus</name>
    <name type="synonym">Agaricus chlorophos</name>
    <dbReference type="NCBI Taxonomy" id="658473"/>
    <lineage>
        <taxon>Eukaryota</taxon>
        <taxon>Fungi</taxon>
        <taxon>Dikarya</taxon>
        <taxon>Basidiomycota</taxon>
        <taxon>Agaricomycotina</taxon>
        <taxon>Agaricomycetes</taxon>
        <taxon>Agaricomycetidae</taxon>
        <taxon>Agaricales</taxon>
        <taxon>Marasmiineae</taxon>
        <taxon>Mycenaceae</taxon>
        <taxon>Mycena</taxon>
    </lineage>
</organism>
<evidence type="ECO:0000256" key="3">
    <source>
        <dbReference type="ARBA" id="ARBA00012738"/>
    </source>
</evidence>
<dbReference type="Gene3D" id="3.40.50.880">
    <property type="match status" value="1"/>
</dbReference>
<comment type="catalytic activity">
    <reaction evidence="11">
        <text>hydrogencarbonate + L-glutamine + 2 ATP + H2O = carbamoyl phosphate + L-glutamate + 2 ADP + phosphate + 2 H(+)</text>
        <dbReference type="Rhea" id="RHEA:18633"/>
        <dbReference type="ChEBI" id="CHEBI:15377"/>
        <dbReference type="ChEBI" id="CHEBI:15378"/>
        <dbReference type="ChEBI" id="CHEBI:17544"/>
        <dbReference type="ChEBI" id="CHEBI:29985"/>
        <dbReference type="ChEBI" id="CHEBI:30616"/>
        <dbReference type="ChEBI" id="CHEBI:43474"/>
        <dbReference type="ChEBI" id="CHEBI:58228"/>
        <dbReference type="ChEBI" id="CHEBI:58359"/>
        <dbReference type="ChEBI" id="CHEBI:456216"/>
        <dbReference type="EC" id="6.3.5.5"/>
    </reaction>
</comment>
<accession>A0ABQ0LYS4</accession>
<keyword evidence="16" id="KW-1185">Reference proteome</keyword>
<feature type="compositionally biased region" description="Low complexity" evidence="13">
    <location>
        <begin position="250"/>
        <end position="266"/>
    </location>
</feature>
<comment type="similarity">
    <text evidence="2">Belongs to the CarA family.</text>
</comment>
<evidence type="ECO:0000256" key="11">
    <source>
        <dbReference type="ARBA" id="ARBA00048816"/>
    </source>
</evidence>
<feature type="compositionally biased region" description="Basic and acidic residues" evidence="13">
    <location>
        <begin position="322"/>
        <end position="339"/>
    </location>
</feature>
<feature type="compositionally biased region" description="Low complexity" evidence="13">
    <location>
        <begin position="143"/>
        <end position="153"/>
    </location>
</feature>
<evidence type="ECO:0000256" key="5">
    <source>
        <dbReference type="ARBA" id="ARBA00022741"/>
    </source>
</evidence>
<keyword evidence="5" id="KW-0547">Nucleotide-binding</keyword>
<evidence type="ECO:0000256" key="8">
    <source>
        <dbReference type="ARBA" id="ARBA00044031"/>
    </source>
</evidence>
<keyword evidence="7" id="KW-0315">Glutamine amidotransferase</keyword>
<feature type="compositionally biased region" description="Low complexity" evidence="13">
    <location>
        <begin position="199"/>
        <end position="212"/>
    </location>
</feature>